<keyword evidence="3" id="KW-1185">Reference proteome</keyword>
<feature type="coiled-coil region" evidence="1">
    <location>
        <begin position="1"/>
        <end position="28"/>
    </location>
</feature>
<accession>A0A1M6FI75</accession>
<dbReference type="STRING" id="1118202.SAMN05443429_10722"/>
<proteinExistence type="predicted"/>
<name>A0A1M6FI75_9FLAO</name>
<protein>
    <submittedName>
        <fullName evidence="2">Uncharacterized protein</fullName>
    </submittedName>
</protein>
<dbReference type="Proteomes" id="UP000184335">
    <property type="component" value="Unassembled WGS sequence"/>
</dbReference>
<organism evidence="2 3">
    <name type="scientific">Cruoricaptor ignavus</name>
    <dbReference type="NCBI Taxonomy" id="1118202"/>
    <lineage>
        <taxon>Bacteria</taxon>
        <taxon>Pseudomonadati</taxon>
        <taxon>Bacteroidota</taxon>
        <taxon>Flavobacteriia</taxon>
        <taxon>Flavobacteriales</taxon>
        <taxon>Weeksellaceae</taxon>
        <taxon>Cruoricaptor</taxon>
    </lineage>
</organism>
<dbReference type="OrthoDB" id="1122071at2"/>
<keyword evidence="1" id="KW-0175">Coiled coil</keyword>
<evidence type="ECO:0000256" key="1">
    <source>
        <dbReference type="SAM" id="Coils"/>
    </source>
</evidence>
<dbReference type="EMBL" id="FQYI01000007">
    <property type="protein sequence ID" value="SHI97373.1"/>
    <property type="molecule type" value="Genomic_DNA"/>
</dbReference>
<dbReference type="AlphaFoldDB" id="A0A1M6FI75"/>
<gene>
    <name evidence="2" type="ORF">SAMN05443429_10722</name>
</gene>
<reference evidence="2 3" key="1">
    <citation type="submission" date="2016-11" db="EMBL/GenBank/DDBJ databases">
        <authorList>
            <person name="Jaros S."/>
            <person name="Januszkiewicz K."/>
            <person name="Wedrychowicz H."/>
        </authorList>
    </citation>
    <scope>NUCLEOTIDE SEQUENCE [LARGE SCALE GENOMIC DNA]</scope>
    <source>
        <strain evidence="2 3">DSM 25479</strain>
    </source>
</reference>
<sequence length="57" mass="6750">MEELTKNIDDEKFRKEILEEKKVSAEERKAVENGMRQAKAGLLKPHSEVIKKYEKYL</sequence>
<dbReference type="RefSeq" id="WP_159430236.1">
    <property type="nucleotide sequence ID" value="NZ_FQYI01000007.1"/>
</dbReference>
<evidence type="ECO:0000313" key="3">
    <source>
        <dbReference type="Proteomes" id="UP000184335"/>
    </source>
</evidence>
<evidence type="ECO:0000313" key="2">
    <source>
        <dbReference type="EMBL" id="SHI97373.1"/>
    </source>
</evidence>